<dbReference type="KEGG" id="dgi:Desgi_2744"/>
<dbReference type="STRING" id="767817.Desgi_2744"/>
<dbReference type="GO" id="GO:0005840">
    <property type="term" value="C:ribosome"/>
    <property type="evidence" value="ECO:0007669"/>
    <property type="project" value="InterPro"/>
</dbReference>
<keyword evidence="1 5" id="KW-0963">Cytoplasm</keyword>
<dbReference type="InterPro" id="IPR036976">
    <property type="entry name" value="RimM_N_sf"/>
</dbReference>
<name>R4KG05_9FIRM</name>
<dbReference type="eggNOG" id="COG0806">
    <property type="taxonomic scope" value="Bacteria"/>
</dbReference>
<dbReference type="InterPro" id="IPR056792">
    <property type="entry name" value="PRC_RimM"/>
</dbReference>
<dbReference type="InterPro" id="IPR011961">
    <property type="entry name" value="RimM"/>
</dbReference>
<dbReference type="Gene3D" id="2.40.30.60">
    <property type="entry name" value="RimM"/>
    <property type="match status" value="1"/>
</dbReference>
<dbReference type="SUPFAM" id="SSF50447">
    <property type="entry name" value="Translation proteins"/>
    <property type="match status" value="1"/>
</dbReference>
<dbReference type="GO" id="GO:0042274">
    <property type="term" value="P:ribosomal small subunit biogenesis"/>
    <property type="evidence" value="ECO:0007669"/>
    <property type="project" value="UniProtKB-UniRule"/>
</dbReference>
<evidence type="ECO:0000259" key="7">
    <source>
        <dbReference type="Pfam" id="PF24986"/>
    </source>
</evidence>
<dbReference type="PANTHER" id="PTHR33692:SF1">
    <property type="entry name" value="RIBOSOME MATURATION FACTOR RIMM"/>
    <property type="match status" value="1"/>
</dbReference>
<evidence type="ECO:0000256" key="5">
    <source>
        <dbReference type="HAMAP-Rule" id="MF_00014"/>
    </source>
</evidence>
<dbReference type="GO" id="GO:0043022">
    <property type="term" value="F:ribosome binding"/>
    <property type="evidence" value="ECO:0007669"/>
    <property type="project" value="InterPro"/>
</dbReference>
<evidence type="ECO:0000256" key="4">
    <source>
        <dbReference type="ARBA" id="ARBA00023186"/>
    </source>
</evidence>
<gene>
    <name evidence="5" type="primary">rimM</name>
    <name evidence="8" type="ORF">Desgi_2744</name>
</gene>
<dbReference type="PANTHER" id="PTHR33692">
    <property type="entry name" value="RIBOSOME MATURATION FACTOR RIMM"/>
    <property type="match status" value="1"/>
</dbReference>
<dbReference type="HOGENOM" id="CLU_077636_3_2_9"/>
<keyword evidence="4 5" id="KW-0143">Chaperone</keyword>
<dbReference type="SUPFAM" id="SSF50346">
    <property type="entry name" value="PRC-barrel domain"/>
    <property type="match status" value="1"/>
</dbReference>
<organism evidence="8 9">
    <name type="scientific">Desulfoscipio gibsoniae DSM 7213</name>
    <dbReference type="NCBI Taxonomy" id="767817"/>
    <lineage>
        <taxon>Bacteria</taxon>
        <taxon>Bacillati</taxon>
        <taxon>Bacillota</taxon>
        <taxon>Clostridia</taxon>
        <taxon>Eubacteriales</taxon>
        <taxon>Desulfallaceae</taxon>
        <taxon>Desulfoscipio</taxon>
    </lineage>
</organism>
<evidence type="ECO:0000256" key="1">
    <source>
        <dbReference type="ARBA" id="ARBA00022490"/>
    </source>
</evidence>
<feature type="domain" description="RimM N-terminal" evidence="6">
    <location>
        <begin position="22"/>
        <end position="104"/>
    </location>
</feature>
<sequence length="187" mass="21264">MVITCFIFGVMYLPGVEDQYITIGKIVNTQGHRGEVRVIPLTDFPQRFSTMNKVHVGHNGKTDLMNVEKTYQHKKFIIIKFMGIEDMNTAETLKGAHLLIPRDELMPLPEDSFYIFDIVGMEVFTEDGRFLGQVRDVLQTGANDVFIVEGVVKRPLLLPALKKVVRNVDMVHKKMIVCLLEGLEELS</sequence>
<protein>
    <recommendedName>
        <fullName evidence="5">Ribosome maturation factor RimM</fullName>
    </recommendedName>
</protein>
<proteinExistence type="inferred from homology"/>
<keyword evidence="9" id="KW-1185">Reference proteome</keyword>
<evidence type="ECO:0000313" key="9">
    <source>
        <dbReference type="Proteomes" id="UP000013520"/>
    </source>
</evidence>
<comment type="similarity">
    <text evidence="5">Belongs to the RimM family.</text>
</comment>
<dbReference type="Pfam" id="PF24986">
    <property type="entry name" value="PRC_RimM"/>
    <property type="match status" value="1"/>
</dbReference>
<feature type="domain" description="Ribosome maturation factor RimM PRC barrel" evidence="7">
    <location>
        <begin position="116"/>
        <end position="182"/>
    </location>
</feature>
<keyword evidence="3 5" id="KW-0698">rRNA processing</keyword>
<dbReference type="EMBL" id="CP003273">
    <property type="protein sequence ID" value="AGL02148.1"/>
    <property type="molecule type" value="Genomic_DNA"/>
</dbReference>
<evidence type="ECO:0000259" key="6">
    <source>
        <dbReference type="Pfam" id="PF01782"/>
    </source>
</evidence>
<evidence type="ECO:0000313" key="8">
    <source>
        <dbReference type="EMBL" id="AGL02148.1"/>
    </source>
</evidence>
<comment type="domain">
    <text evidence="5">The PRC barrel domain binds ribosomal protein uS19.</text>
</comment>
<dbReference type="AlphaFoldDB" id="R4KG05"/>
<keyword evidence="2 5" id="KW-0690">Ribosome biogenesis</keyword>
<dbReference type="HAMAP" id="MF_00014">
    <property type="entry name" value="Ribosome_mat_RimM"/>
    <property type="match status" value="1"/>
</dbReference>
<dbReference type="GO" id="GO:0006364">
    <property type="term" value="P:rRNA processing"/>
    <property type="evidence" value="ECO:0007669"/>
    <property type="project" value="UniProtKB-UniRule"/>
</dbReference>
<dbReference type="Proteomes" id="UP000013520">
    <property type="component" value="Chromosome"/>
</dbReference>
<dbReference type="InterPro" id="IPR002676">
    <property type="entry name" value="RimM_N"/>
</dbReference>
<dbReference type="InterPro" id="IPR009000">
    <property type="entry name" value="Transl_B-barrel_sf"/>
</dbReference>
<dbReference type="Pfam" id="PF01782">
    <property type="entry name" value="RimM"/>
    <property type="match status" value="1"/>
</dbReference>
<dbReference type="NCBIfam" id="TIGR02273">
    <property type="entry name" value="16S_RimM"/>
    <property type="match status" value="1"/>
</dbReference>
<comment type="function">
    <text evidence="5">An accessory protein needed during the final step in the assembly of 30S ribosomal subunit, possibly for assembly of the head region. Essential for efficient processing of 16S rRNA. May be needed both before and after RbfA during the maturation of 16S rRNA. It has affinity for free ribosomal 30S subunits but not for 70S ribosomes.</text>
</comment>
<dbReference type="Gene3D" id="2.30.30.240">
    <property type="entry name" value="PRC-barrel domain"/>
    <property type="match status" value="1"/>
</dbReference>
<dbReference type="GO" id="GO:0005737">
    <property type="term" value="C:cytoplasm"/>
    <property type="evidence" value="ECO:0007669"/>
    <property type="project" value="UniProtKB-SubCell"/>
</dbReference>
<evidence type="ECO:0000256" key="3">
    <source>
        <dbReference type="ARBA" id="ARBA00022552"/>
    </source>
</evidence>
<comment type="subcellular location">
    <subcellularLocation>
        <location evidence="5">Cytoplasm</location>
    </subcellularLocation>
</comment>
<evidence type="ECO:0000256" key="2">
    <source>
        <dbReference type="ARBA" id="ARBA00022517"/>
    </source>
</evidence>
<accession>R4KG05</accession>
<comment type="subunit">
    <text evidence="5">Binds ribosomal protein uS19.</text>
</comment>
<reference evidence="8 9" key="1">
    <citation type="submission" date="2012-01" db="EMBL/GenBank/DDBJ databases">
        <title>Complete sequence of Desulfotomaculum gibsoniae DSM 7213.</title>
        <authorList>
            <consortium name="US DOE Joint Genome Institute"/>
            <person name="Lucas S."/>
            <person name="Han J."/>
            <person name="Lapidus A."/>
            <person name="Cheng J.-F."/>
            <person name="Goodwin L."/>
            <person name="Pitluck S."/>
            <person name="Peters L."/>
            <person name="Ovchinnikova G."/>
            <person name="Teshima H."/>
            <person name="Detter J.C."/>
            <person name="Han C."/>
            <person name="Tapia R."/>
            <person name="Land M."/>
            <person name="Hauser L."/>
            <person name="Kyrpides N."/>
            <person name="Ivanova N."/>
            <person name="Pagani I."/>
            <person name="Parshina S."/>
            <person name="Plugge C."/>
            <person name="Muyzer G."/>
            <person name="Kuever J."/>
            <person name="Ivanova A."/>
            <person name="Nazina T."/>
            <person name="Klenk H.-P."/>
            <person name="Brambilla E."/>
            <person name="Spring S."/>
            <person name="Stams A.F."/>
            <person name="Woyke T."/>
        </authorList>
    </citation>
    <scope>NUCLEOTIDE SEQUENCE [LARGE SCALE GENOMIC DNA]</scope>
    <source>
        <strain evidence="8 9">DSM 7213</strain>
    </source>
</reference>
<dbReference type="InterPro" id="IPR011033">
    <property type="entry name" value="PRC_barrel-like_sf"/>
</dbReference>